<sequence length="397" mass="41331">MERKHSLGFPSAERTARTCPTAGQVGAGPGGRCLARPVPHRSVTAVMAFLSLDALTLKFLGAAAPAVRDVSLALEPGDAVALMGTSGSGKTALLRLVAGLEQPTSGTLTLAGRVVAGPDVFVPPEQRPLRRVLHDAELESGLTVRDVVMGAQPKGEGLAHARGLLALFQLEDLEARACGTLSRGQRQRVLLARALASGTKLLVLDEPFAGMDAGLRANILGEWHRVLKARGAAVLFATHDVGDALAFADRLVLLRAGAVEQQGTPESVYEAPRSAFAAYFLGGTNLLPGSGFGRVARTALGNLPLSTEARGEVMLSLRPEALRLVPDTDGVAVGGALRAEILERAFRGAHVDFTVSCAGMALVVRTAASAPFREGGRARLEVAGRADVLEETSGVAR</sequence>
<dbReference type="Gene3D" id="3.40.50.300">
    <property type="entry name" value="P-loop containing nucleotide triphosphate hydrolases"/>
    <property type="match status" value="1"/>
</dbReference>
<dbReference type="SUPFAM" id="SSF50331">
    <property type="entry name" value="MOP-like"/>
    <property type="match status" value="1"/>
</dbReference>
<evidence type="ECO:0000256" key="3">
    <source>
        <dbReference type="ARBA" id="ARBA00022519"/>
    </source>
</evidence>
<feature type="region of interest" description="Disordered" evidence="8">
    <location>
        <begin position="1"/>
        <end position="30"/>
    </location>
</feature>
<dbReference type="InterPro" id="IPR027417">
    <property type="entry name" value="P-loop_NTPase"/>
</dbReference>
<dbReference type="SUPFAM" id="SSF52540">
    <property type="entry name" value="P-loop containing nucleoside triphosphate hydrolases"/>
    <property type="match status" value="1"/>
</dbReference>
<feature type="domain" description="ABC transporter" evidence="9">
    <location>
        <begin position="50"/>
        <end position="281"/>
    </location>
</feature>
<dbReference type="InterPro" id="IPR008995">
    <property type="entry name" value="Mo/tungstate-bd_C_term_dom"/>
</dbReference>
<dbReference type="GO" id="GO:0005524">
    <property type="term" value="F:ATP binding"/>
    <property type="evidence" value="ECO:0007669"/>
    <property type="project" value="UniProtKB-KW"/>
</dbReference>
<gene>
    <name evidence="10" type="primary">potA</name>
    <name evidence="10" type="ORF">EJ065_0667</name>
</gene>
<dbReference type="AlphaFoldDB" id="A0A410RK48"/>
<keyword evidence="2" id="KW-1003">Cell membrane</keyword>
<dbReference type="PANTHER" id="PTHR42781">
    <property type="entry name" value="SPERMIDINE/PUTRESCINE IMPORT ATP-BINDING PROTEIN POTA"/>
    <property type="match status" value="1"/>
</dbReference>
<dbReference type="PANTHER" id="PTHR42781:SF1">
    <property type="entry name" value="THIAMINE IMPORT ATP-BINDING PROTEIN THIQ"/>
    <property type="match status" value="1"/>
</dbReference>
<dbReference type="Pfam" id="PF00005">
    <property type="entry name" value="ABC_tran"/>
    <property type="match status" value="1"/>
</dbReference>
<dbReference type="Proteomes" id="UP000288758">
    <property type="component" value="Chromosome"/>
</dbReference>
<evidence type="ECO:0000256" key="8">
    <source>
        <dbReference type="SAM" id="MobiDB-lite"/>
    </source>
</evidence>
<keyword evidence="6" id="KW-1278">Translocase</keyword>
<evidence type="ECO:0000256" key="4">
    <source>
        <dbReference type="ARBA" id="ARBA00022741"/>
    </source>
</evidence>
<dbReference type="InterPro" id="IPR050093">
    <property type="entry name" value="ABC_SmlMolc_Importer"/>
</dbReference>
<dbReference type="SMART" id="SM00382">
    <property type="entry name" value="AAA"/>
    <property type="match status" value="1"/>
</dbReference>
<organism evidence="10 11">
    <name type="scientific">Corallococcus coralloides</name>
    <name type="common">Myxococcus coralloides</name>
    <dbReference type="NCBI Taxonomy" id="184914"/>
    <lineage>
        <taxon>Bacteria</taxon>
        <taxon>Pseudomonadati</taxon>
        <taxon>Myxococcota</taxon>
        <taxon>Myxococcia</taxon>
        <taxon>Myxococcales</taxon>
        <taxon>Cystobacterineae</taxon>
        <taxon>Myxococcaceae</taxon>
        <taxon>Corallococcus</taxon>
    </lineage>
</organism>
<keyword evidence="5 10" id="KW-0067">ATP-binding</keyword>
<evidence type="ECO:0000256" key="6">
    <source>
        <dbReference type="ARBA" id="ARBA00022967"/>
    </source>
</evidence>
<dbReference type="PROSITE" id="PS50893">
    <property type="entry name" value="ABC_TRANSPORTER_2"/>
    <property type="match status" value="1"/>
</dbReference>
<evidence type="ECO:0000256" key="2">
    <source>
        <dbReference type="ARBA" id="ARBA00022475"/>
    </source>
</evidence>
<evidence type="ECO:0000313" key="10">
    <source>
        <dbReference type="EMBL" id="QAT82274.1"/>
    </source>
</evidence>
<dbReference type="Pfam" id="PF08402">
    <property type="entry name" value="TOBE_2"/>
    <property type="match status" value="1"/>
</dbReference>
<evidence type="ECO:0000256" key="1">
    <source>
        <dbReference type="ARBA" id="ARBA00022448"/>
    </source>
</evidence>
<evidence type="ECO:0000256" key="7">
    <source>
        <dbReference type="ARBA" id="ARBA00023136"/>
    </source>
</evidence>
<accession>A0A410RK48</accession>
<keyword evidence="7" id="KW-0472">Membrane</keyword>
<dbReference type="GO" id="GO:0016887">
    <property type="term" value="F:ATP hydrolysis activity"/>
    <property type="evidence" value="ECO:0007669"/>
    <property type="project" value="InterPro"/>
</dbReference>
<dbReference type="InterPro" id="IPR003439">
    <property type="entry name" value="ABC_transporter-like_ATP-bd"/>
</dbReference>
<dbReference type="InterPro" id="IPR003593">
    <property type="entry name" value="AAA+_ATPase"/>
</dbReference>
<protein>
    <submittedName>
        <fullName evidence="10">Iron ABC transporter ATP-binding protein</fullName>
    </submittedName>
</protein>
<evidence type="ECO:0000313" key="11">
    <source>
        <dbReference type="Proteomes" id="UP000288758"/>
    </source>
</evidence>
<keyword evidence="1" id="KW-0813">Transport</keyword>
<evidence type="ECO:0000256" key="5">
    <source>
        <dbReference type="ARBA" id="ARBA00022840"/>
    </source>
</evidence>
<reference evidence="10 11" key="1">
    <citation type="submission" date="2018-12" db="EMBL/GenBank/DDBJ databases">
        <title>Complete Genome Sequence of the Corallopyronin A producing Myxobacterium Corallococcus coralloides B035.</title>
        <authorList>
            <person name="Bouhired S.M."/>
            <person name="Rupp O."/>
            <person name="Blom J."/>
            <person name="Schaeberle T.F."/>
            <person name="Kehraus S."/>
            <person name="Schiefer A."/>
            <person name="Pfarr K."/>
            <person name="Goesmann A."/>
            <person name="Hoerauf A."/>
            <person name="Koenig G.M."/>
        </authorList>
    </citation>
    <scope>NUCLEOTIDE SEQUENCE [LARGE SCALE GENOMIC DNA]</scope>
    <source>
        <strain evidence="10 11">B035</strain>
    </source>
</reference>
<dbReference type="EMBL" id="CP034669">
    <property type="protein sequence ID" value="QAT82274.1"/>
    <property type="molecule type" value="Genomic_DNA"/>
</dbReference>
<evidence type="ECO:0000259" key="9">
    <source>
        <dbReference type="PROSITE" id="PS50893"/>
    </source>
</evidence>
<proteinExistence type="predicted"/>
<name>A0A410RK48_CORCK</name>
<dbReference type="GO" id="GO:0043190">
    <property type="term" value="C:ATP-binding cassette (ABC) transporter complex"/>
    <property type="evidence" value="ECO:0007669"/>
    <property type="project" value="InterPro"/>
</dbReference>
<dbReference type="InterPro" id="IPR013611">
    <property type="entry name" value="Transp-assoc_OB_typ2"/>
</dbReference>
<keyword evidence="3" id="KW-0997">Cell inner membrane</keyword>
<keyword evidence="4" id="KW-0547">Nucleotide-binding</keyword>
<dbReference type="GO" id="GO:0022857">
    <property type="term" value="F:transmembrane transporter activity"/>
    <property type="evidence" value="ECO:0007669"/>
    <property type="project" value="InterPro"/>
</dbReference>